<dbReference type="GeneID" id="36400288"/>
<keyword evidence="2" id="KW-1185">Reference proteome</keyword>
<dbReference type="EMBL" id="CCYD01002864">
    <property type="protein sequence ID" value="CEG47909.1"/>
    <property type="molecule type" value="Genomic_DNA"/>
</dbReference>
<dbReference type="Proteomes" id="UP000054928">
    <property type="component" value="Unassembled WGS sequence"/>
</dbReference>
<dbReference type="AlphaFoldDB" id="A0A0P1B151"/>
<evidence type="ECO:0000313" key="2">
    <source>
        <dbReference type="Proteomes" id="UP000054928"/>
    </source>
</evidence>
<proteinExistence type="predicted"/>
<protein>
    <submittedName>
        <fullName evidence="1">Uncharacterized protein</fullName>
    </submittedName>
</protein>
<organism evidence="1 2">
    <name type="scientific">Plasmopara halstedii</name>
    <name type="common">Downy mildew of sunflower</name>
    <dbReference type="NCBI Taxonomy" id="4781"/>
    <lineage>
        <taxon>Eukaryota</taxon>
        <taxon>Sar</taxon>
        <taxon>Stramenopiles</taxon>
        <taxon>Oomycota</taxon>
        <taxon>Peronosporomycetes</taxon>
        <taxon>Peronosporales</taxon>
        <taxon>Peronosporaceae</taxon>
        <taxon>Plasmopara</taxon>
    </lineage>
</organism>
<dbReference type="RefSeq" id="XP_024584278.1">
    <property type="nucleotide sequence ID" value="XM_024718928.1"/>
</dbReference>
<reference evidence="2" key="1">
    <citation type="submission" date="2014-09" db="EMBL/GenBank/DDBJ databases">
        <authorList>
            <person name="Sharma Rahul"/>
            <person name="Thines Marco"/>
        </authorList>
    </citation>
    <scope>NUCLEOTIDE SEQUENCE [LARGE SCALE GENOMIC DNA]</scope>
</reference>
<accession>A0A0P1B151</accession>
<name>A0A0P1B151_PLAHL</name>
<evidence type="ECO:0000313" key="1">
    <source>
        <dbReference type="EMBL" id="CEG47909.1"/>
    </source>
</evidence>
<sequence length="70" mass="7867">MRAHQRLQIPSSTISTAIAKKRAAGPHLLTVTSNERDVINEFHLHPVIIWCFPDRVRFSTTKAITTSTTP</sequence>